<evidence type="ECO:0000313" key="3">
    <source>
        <dbReference type="EMBL" id="VDI48445.1"/>
    </source>
</evidence>
<feature type="domain" description="B box-type" evidence="2">
    <location>
        <begin position="11"/>
        <end position="58"/>
    </location>
</feature>
<dbReference type="PANTHER" id="PTHR25462">
    <property type="entry name" value="BONUS, ISOFORM C-RELATED"/>
    <property type="match status" value="1"/>
</dbReference>
<keyword evidence="4" id="KW-1185">Reference proteome</keyword>
<dbReference type="InterPro" id="IPR011042">
    <property type="entry name" value="6-blade_b-propeller_TolB-like"/>
</dbReference>
<dbReference type="Gene3D" id="3.30.160.60">
    <property type="entry name" value="Classic Zinc Finger"/>
    <property type="match status" value="1"/>
</dbReference>
<dbReference type="AlphaFoldDB" id="A0A8B6FIP0"/>
<gene>
    <name evidence="3" type="ORF">MGAL_10B012237</name>
</gene>
<dbReference type="Gene3D" id="4.10.830.40">
    <property type="match status" value="1"/>
</dbReference>
<evidence type="ECO:0000313" key="4">
    <source>
        <dbReference type="Proteomes" id="UP000596742"/>
    </source>
</evidence>
<name>A0A8B6FIP0_MYTGA</name>
<dbReference type="Pfam" id="PF00643">
    <property type="entry name" value="zf-B_box"/>
    <property type="match status" value="1"/>
</dbReference>
<keyword evidence="1" id="KW-0479">Metal-binding</keyword>
<organism evidence="3 4">
    <name type="scientific">Mytilus galloprovincialis</name>
    <name type="common">Mediterranean mussel</name>
    <dbReference type="NCBI Taxonomy" id="29158"/>
    <lineage>
        <taxon>Eukaryota</taxon>
        <taxon>Metazoa</taxon>
        <taxon>Spiralia</taxon>
        <taxon>Lophotrochozoa</taxon>
        <taxon>Mollusca</taxon>
        <taxon>Bivalvia</taxon>
        <taxon>Autobranchia</taxon>
        <taxon>Pteriomorphia</taxon>
        <taxon>Mytilida</taxon>
        <taxon>Mytiloidea</taxon>
        <taxon>Mytilidae</taxon>
        <taxon>Mytilinae</taxon>
        <taxon>Mytilus</taxon>
    </lineage>
</organism>
<proteinExistence type="predicted"/>
<dbReference type="OrthoDB" id="6135363at2759"/>
<feature type="domain" description="B box-type" evidence="2">
    <location>
        <begin position="72"/>
        <end position="113"/>
    </location>
</feature>
<dbReference type="GO" id="GO:0008270">
    <property type="term" value="F:zinc ion binding"/>
    <property type="evidence" value="ECO:0007669"/>
    <property type="project" value="UniProtKB-KW"/>
</dbReference>
<keyword evidence="1" id="KW-0863">Zinc-finger</keyword>
<sequence length="570" mass="65156">MASPKPLLEGQTPISCQLCEESSQIKWKCLQCDFLLCTKCQQLHEKVKSTYQHTIIDIQEIASHQAKDNKDFRNIPCEIHREQNCCLFCQTCDKVVCPSCIAKTHTKHILIELAEGYELTTKKIKTFKSELHTQIFNNKRGIHNLSSFKSSEDSKYEREKQKIMSRKKVLKDEVEMHTKKLLTELEQRWDHQTKSVNEVDNQSQMINKDLEVRVEILINALTSVNTCAVFRAYEEEQIARKQNKEPINTNLKGLPQYVPGTMHIQQALHGELTEPDDYYSLDHFKFKVMTKFRTGLTRVGMVFCCADGTLWISDLNDEILQKIQFSKGLVKVVHNKQIFCAGMDLLKSGDLLISTAKPNLKILSHTTGKIIKSKYSVAPLITGSVHITNTDKIIVRTRKEGPLFPINGQRQVVVMDRNGTTEKVYDRDNNGQSIFSAPQRITTDTDNNIYVLDSLKMDWSGIILALDKINGVRWIYSGNSDILKDQTFKPRDLLATKLNNIVVIDSYNHMIHILNTLGQCIHYMNTEDQLGIKSPYSLDIDNTGTLFIGCNAYQGEHKEDKIYTVQVSGF</sequence>
<evidence type="ECO:0000256" key="1">
    <source>
        <dbReference type="PROSITE-ProRule" id="PRU00024"/>
    </source>
</evidence>
<dbReference type="Gene3D" id="2.120.10.30">
    <property type="entry name" value="TolB, C-terminal domain"/>
    <property type="match status" value="1"/>
</dbReference>
<accession>A0A8B6FIP0</accession>
<reference evidence="3" key="1">
    <citation type="submission" date="2018-11" db="EMBL/GenBank/DDBJ databases">
        <authorList>
            <person name="Alioto T."/>
            <person name="Alioto T."/>
        </authorList>
    </citation>
    <scope>NUCLEOTIDE SEQUENCE</scope>
</reference>
<dbReference type="Proteomes" id="UP000596742">
    <property type="component" value="Unassembled WGS sequence"/>
</dbReference>
<dbReference type="SUPFAM" id="SSF63829">
    <property type="entry name" value="Calcium-dependent phosphotriesterase"/>
    <property type="match status" value="1"/>
</dbReference>
<dbReference type="EMBL" id="UYJE01006739">
    <property type="protein sequence ID" value="VDI48445.1"/>
    <property type="molecule type" value="Genomic_DNA"/>
</dbReference>
<evidence type="ECO:0000259" key="2">
    <source>
        <dbReference type="PROSITE" id="PS50119"/>
    </source>
</evidence>
<dbReference type="PROSITE" id="PS50119">
    <property type="entry name" value="ZF_BBOX"/>
    <property type="match status" value="2"/>
</dbReference>
<dbReference type="SUPFAM" id="SSF57845">
    <property type="entry name" value="B-box zinc-binding domain"/>
    <property type="match status" value="1"/>
</dbReference>
<comment type="caution">
    <text evidence="3">The sequence shown here is derived from an EMBL/GenBank/DDBJ whole genome shotgun (WGS) entry which is preliminary data.</text>
</comment>
<dbReference type="InterPro" id="IPR047153">
    <property type="entry name" value="TRIM45/56/19-like"/>
</dbReference>
<dbReference type="InterPro" id="IPR000315">
    <property type="entry name" value="Znf_B-box"/>
</dbReference>
<protein>
    <recommendedName>
        <fullName evidence="2">B box-type domain-containing protein</fullName>
    </recommendedName>
</protein>
<keyword evidence="1" id="KW-0862">Zinc</keyword>
<dbReference type="PANTHER" id="PTHR25462:SF296">
    <property type="entry name" value="MEIOTIC P26, ISOFORM F"/>
    <property type="match status" value="1"/>
</dbReference>